<dbReference type="Proteomes" id="UP001211866">
    <property type="component" value="Chromosome"/>
</dbReference>
<dbReference type="Pfam" id="PF08666">
    <property type="entry name" value="SAF"/>
    <property type="match status" value="1"/>
</dbReference>
<evidence type="ECO:0000313" key="2">
    <source>
        <dbReference type="EMBL" id="PWE15343.1"/>
    </source>
</evidence>
<dbReference type="KEGG" id="afa:UZ73_03895"/>
<organism evidence="2 4">
    <name type="scientific">Alcaligenes faecalis</name>
    <dbReference type="NCBI Taxonomy" id="511"/>
    <lineage>
        <taxon>Bacteria</taxon>
        <taxon>Pseudomonadati</taxon>
        <taxon>Pseudomonadota</taxon>
        <taxon>Betaproteobacteria</taxon>
        <taxon>Burkholderiales</taxon>
        <taxon>Alcaligenaceae</taxon>
        <taxon>Alcaligenes</taxon>
    </lineage>
</organism>
<name>A0A0M7GNF3_ALCFA</name>
<evidence type="ECO:0000313" key="3">
    <source>
        <dbReference type="EMBL" id="WBM37107.1"/>
    </source>
</evidence>
<feature type="domain" description="SAF" evidence="1">
    <location>
        <begin position="51"/>
        <end position="111"/>
    </location>
</feature>
<dbReference type="EMBL" id="QEXO01000001">
    <property type="protein sequence ID" value="PWE15343.1"/>
    <property type="molecule type" value="Genomic_DNA"/>
</dbReference>
<protein>
    <submittedName>
        <fullName evidence="2">Flp pilus assembly protein CpaB</fullName>
    </submittedName>
</protein>
<keyword evidence="5" id="KW-1185">Reference proteome</keyword>
<dbReference type="EMBL" id="CP096916">
    <property type="protein sequence ID" value="WBM37107.1"/>
    <property type="molecule type" value="Genomic_DNA"/>
</dbReference>
<dbReference type="NCBIfam" id="TIGR03177">
    <property type="entry name" value="pilus_cpaB"/>
    <property type="match status" value="1"/>
</dbReference>
<sequence length="317" mass="33712">MSGIMKGAAVLLLLIAAVLVAFALYLGMKPKPEVVQPVVSTQSTEPAATLQAVVLVKRDMKAGETLQADALELAQWPAAPAQSFNTLEALTGKTLRFDLGQGQPVLSSFIAKSLASYLEDGERAVTIPIDVITGASHRVEPGDLVDIFITFNSGNEVNDTQARLLMPRVRVLAYGGASLSGPDPAEASATNRAETQARHAMLAVPVESVNELLLASRGGSLQLVLRAPKDENLPDASLFPEFAGLIPARAGLDADQRDALKLPENRAMAGLGLREFAISQTEKEQVQARAKASGEPYAAPPRRTEVIRGGRLEVIQY</sequence>
<dbReference type="GeneID" id="29368662"/>
<accession>A0A0S2JN80</accession>
<dbReference type="AlphaFoldDB" id="A0A0M7GNF3"/>
<dbReference type="InterPro" id="IPR031571">
    <property type="entry name" value="RcpC_dom"/>
</dbReference>
<reference evidence="3 5" key="3">
    <citation type="submission" date="2022-05" db="EMBL/GenBank/DDBJ databases">
        <title>Complete sequence of strain NY11312.</title>
        <authorList>
            <person name="Zhou D."/>
        </authorList>
    </citation>
    <scope>NUCLEOTIDE SEQUENCE [LARGE SCALE GENOMIC DNA]</scope>
    <source>
        <strain evidence="3 5">NY11312</strain>
    </source>
</reference>
<evidence type="ECO:0000259" key="1">
    <source>
        <dbReference type="SMART" id="SM00858"/>
    </source>
</evidence>
<gene>
    <name evidence="2" type="primary">cpaB</name>
    <name evidence="2" type="ORF">DF183_00985</name>
    <name evidence="3" type="ORF">M2J83_14990</name>
</gene>
<dbReference type="InterPro" id="IPR017592">
    <property type="entry name" value="Pilus_assmbl_Flp-typ_CpaB"/>
</dbReference>
<evidence type="ECO:0000313" key="5">
    <source>
        <dbReference type="Proteomes" id="UP001211866"/>
    </source>
</evidence>
<dbReference type="OrthoDB" id="8776995at2"/>
<accession>A0A0M7GNF3</accession>
<dbReference type="STRING" id="511.UZ73_03895"/>
<dbReference type="Proteomes" id="UP000245216">
    <property type="component" value="Unassembled WGS sequence"/>
</dbReference>
<proteinExistence type="predicted"/>
<evidence type="ECO:0000313" key="4">
    <source>
        <dbReference type="Proteomes" id="UP000245216"/>
    </source>
</evidence>
<reference evidence="2 4" key="1">
    <citation type="submission" date="2018-05" db="EMBL/GenBank/DDBJ databases">
        <title>Genome Sequence of an Efficient Indole-Degrading Bacterium, Alcaligenes sp.YBY.</title>
        <authorList>
            <person name="Yang B."/>
        </authorList>
    </citation>
    <scope>NUCLEOTIDE SEQUENCE [LARGE SCALE GENOMIC DNA]</scope>
    <source>
        <strain evidence="2 4">YBY</strain>
    </source>
</reference>
<dbReference type="Pfam" id="PF16976">
    <property type="entry name" value="RcpC"/>
    <property type="match status" value="1"/>
</dbReference>
<dbReference type="RefSeq" id="WP_042488389.1">
    <property type="nucleotide sequence ID" value="NZ_CAXOJJ010000018.1"/>
</dbReference>
<dbReference type="CDD" id="cd11614">
    <property type="entry name" value="SAF_CpaB_FlgA_like"/>
    <property type="match status" value="1"/>
</dbReference>
<dbReference type="InterPro" id="IPR013974">
    <property type="entry name" value="SAF"/>
</dbReference>
<dbReference type="SMART" id="SM00858">
    <property type="entry name" value="SAF"/>
    <property type="match status" value="1"/>
</dbReference>
<reference evidence="2 4" key="2">
    <citation type="submission" date="2018-05" db="EMBL/GenBank/DDBJ databases">
        <authorList>
            <person name="Lanie J.A."/>
            <person name="Ng W.-L."/>
            <person name="Kazmierczak K.M."/>
            <person name="Andrzejewski T.M."/>
            <person name="Davidsen T.M."/>
            <person name="Wayne K.J."/>
            <person name="Tettelin H."/>
            <person name="Glass J.I."/>
            <person name="Rusch D."/>
            <person name="Podicherti R."/>
            <person name="Tsui H.-C.T."/>
            <person name="Winkler M.E."/>
        </authorList>
    </citation>
    <scope>NUCLEOTIDE SEQUENCE [LARGE SCALE GENOMIC DNA]</scope>
    <source>
        <strain evidence="2 4">YBY</strain>
    </source>
</reference>